<reference evidence="2" key="1">
    <citation type="submission" date="2025-08" db="UniProtKB">
        <authorList>
            <consortium name="RefSeq"/>
        </authorList>
    </citation>
    <scope>IDENTIFICATION</scope>
</reference>
<accession>A0AAJ7RB20</accession>
<proteinExistence type="predicted"/>
<evidence type="ECO:0000313" key="1">
    <source>
        <dbReference type="Proteomes" id="UP000694920"/>
    </source>
</evidence>
<name>A0AAJ7RB20_CEPCN</name>
<sequence length="201" mass="23463">MFLQHGSVCPFSESTTIASACSRVFRKNFLRDEQIAILPPGGYRYYEKQSRKALLWLLSLEHRWGCTIVHAGRTREYRLSEGTPVDGYYHDTDTGLRHVLQFQGCFWHGCPKYYRINRDTRLHTGESMDARFKRMQAMSDKIRYLGYELTEIWECEFDRWISVPAQATLYRTLNENPLVAQLPLEPRDAFFGGDTGNTISF</sequence>
<dbReference type="Proteomes" id="UP000694920">
    <property type="component" value="Unplaced"/>
</dbReference>
<dbReference type="Gene3D" id="3.40.960.10">
    <property type="entry name" value="VSR Endonuclease"/>
    <property type="match status" value="1"/>
</dbReference>
<protein>
    <submittedName>
        <fullName evidence="2">Uncharacterized protein LOC112493900</fullName>
    </submittedName>
</protein>
<organism evidence="1 2">
    <name type="scientific">Cephus cinctus</name>
    <name type="common">Wheat stem sawfly</name>
    <dbReference type="NCBI Taxonomy" id="211228"/>
    <lineage>
        <taxon>Eukaryota</taxon>
        <taxon>Metazoa</taxon>
        <taxon>Ecdysozoa</taxon>
        <taxon>Arthropoda</taxon>
        <taxon>Hexapoda</taxon>
        <taxon>Insecta</taxon>
        <taxon>Pterygota</taxon>
        <taxon>Neoptera</taxon>
        <taxon>Endopterygota</taxon>
        <taxon>Hymenoptera</taxon>
        <taxon>Cephoidea</taxon>
        <taxon>Cephidae</taxon>
        <taxon>Cephus</taxon>
    </lineage>
</organism>
<dbReference type="AlphaFoldDB" id="A0AAJ7RB20"/>
<gene>
    <name evidence="2" type="primary">LOC112493900</name>
</gene>
<dbReference type="GeneID" id="112493900"/>
<keyword evidence="1" id="KW-1185">Reference proteome</keyword>
<evidence type="ECO:0000313" key="2">
    <source>
        <dbReference type="RefSeq" id="XP_024937599.1"/>
    </source>
</evidence>
<dbReference type="RefSeq" id="XP_024937599.1">
    <property type="nucleotide sequence ID" value="XM_025081831.1"/>
</dbReference>
<dbReference type="KEGG" id="ccin:112493900"/>